<comment type="caution">
    <text evidence="2">The sequence shown here is derived from an EMBL/GenBank/DDBJ whole genome shotgun (WGS) entry which is preliminary data.</text>
</comment>
<evidence type="ECO:0000313" key="3">
    <source>
        <dbReference type="Proteomes" id="UP000326340"/>
    </source>
</evidence>
<feature type="compositionally biased region" description="Polar residues" evidence="1">
    <location>
        <begin position="88"/>
        <end position="97"/>
    </location>
</feature>
<feature type="compositionally biased region" description="Basic and acidic residues" evidence="1">
    <location>
        <begin position="115"/>
        <end position="132"/>
    </location>
</feature>
<keyword evidence="3" id="KW-1185">Reference proteome</keyword>
<accession>A0A5Q4BCD3</accession>
<dbReference type="Proteomes" id="UP000326340">
    <property type="component" value="Unassembled WGS sequence"/>
</dbReference>
<organism evidence="2 3">
    <name type="scientific">Colletotrichum shisoi</name>
    <dbReference type="NCBI Taxonomy" id="2078593"/>
    <lineage>
        <taxon>Eukaryota</taxon>
        <taxon>Fungi</taxon>
        <taxon>Dikarya</taxon>
        <taxon>Ascomycota</taxon>
        <taxon>Pezizomycotina</taxon>
        <taxon>Sordariomycetes</taxon>
        <taxon>Hypocreomycetidae</taxon>
        <taxon>Glomerellales</taxon>
        <taxon>Glomerellaceae</taxon>
        <taxon>Colletotrichum</taxon>
        <taxon>Colletotrichum destructivum species complex</taxon>
    </lineage>
</organism>
<dbReference type="AlphaFoldDB" id="A0A5Q4BCD3"/>
<gene>
    <name evidence="2" type="ORF">CSHISOI_10869</name>
</gene>
<name>A0A5Q4BCD3_9PEZI</name>
<dbReference type="EMBL" id="PUHP01002257">
    <property type="protein sequence ID" value="TQN64555.1"/>
    <property type="molecule type" value="Genomic_DNA"/>
</dbReference>
<feature type="region of interest" description="Disordered" evidence="1">
    <location>
        <begin position="48"/>
        <end position="140"/>
    </location>
</feature>
<feature type="compositionally biased region" description="Basic and acidic residues" evidence="1">
    <location>
        <begin position="65"/>
        <end position="79"/>
    </location>
</feature>
<feature type="non-terminal residue" evidence="2">
    <location>
        <position position="170"/>
    </location>
</feature>
<protein>
    <submittedName>
        <fullName evidence="2">Uncharacterized protein</fullName>
    </submittedName>
</protein>
<evidence type="ECO:0000256" key="1">
    <source>
        <dbReference type="SAM" id="MobiDB-lite"/>
    </source>
</evidence>
<sequence>MPRETVAQFRFKLQAVAEALETWAQTPAGKIWMIAKERRFSRWLKREFPLPMEERSSQEDGPDSAQKEEASDAIGKERANQGACRPSASLQDASANSVPDADEKLQETFQAAGDKIQKDADQKHAGQKHAAESDDEDSDEVFQVYLRRRKMRRKMFERKNARSIKKIESV</sequence>
<feature type="compositionally biased region" description="Basic and acidic residues" evidence="1">
    <location>
        <begin position="48"/>
        <end position="58"/>
    </location>
</feature>
<dbReference type="OrthoDB" id="10403101at2759"/>
<reference evidence="2 3" key="1">
    <citation type="journal article" date="2019" name="Sci. Rep.">
        <title>Colletotrichum shisoi sp. nov., an anthracnose pathogen of Perilla frutescens in Japan: molecular phylogenetic, morphological and genomic evidence.</title>
        <authorList>
            <person name="Gan P."/>
            <person name="Tsushima A."/>
            <person name="Hiroyama R."/>
            <person name="Narusaka M."/>
            <person name="Takano Y."/>
            <person name="Narusaka Y."/>
            <person name="Kawaradani M."/>
            <person name="Damm U."/>
            <person name="Shirasu K."/>
        </authorList>
    </citation>
    <scope>NUCLEOTIDE SEQUENCE [LARGE SCALE GENOMIC DNA]</scope>
    <source>
        <strain evidence="2 3">PG-2018a</strain>
    </source>
</reference>
<evidence type="ECO:0000313" key="2">
    <source>
        <dbReference type="EMBL" id="TQN64555.1"/>
    </source>
</evidence>
<proteinExistence type="predicted"/>